<evidence type="ECO:0000259" key="6">
    <source>
        <dbReference type="Pfam" id="PF00732"/>
    </source>
</evidence>
<dbReference type="Pfam" id="PF00732">
    <property type="entry name" value="GMC_oxred_N"/>
    <property type="match status" value="1"/>
</dbReference>
<comment type="similarity">
    <text evidence="2">Belongs to the GMC oxidoreductase family.</text>
</comment>
<evidence type="ECO:0000256" key="1">
    <source>
        <dbReference type="ARBA" id="ARBA00001974"/>
    </source>
</evidence>
<gene>
    <name evidence="8" type="ORF">LV89_02128</name>
</gene>
<name>A0A316E8W1_9BACT</name>
<evidence type="ECO:0000256" key="2">
    <source>
        <dbReference type="ARBA" id="ARBA00010790"/>
    </source>
</evidence>
<dbReference type="Proteomes" id="UP000245489">
    <property type="component" value="Unassembled WGS sequence"/>
</dbReference>
<dbReference type="InterPro" id="IPR036188">
    <property type="entry name" value="FAD/NAD-bd_sf"/>
</dbReference>
<proteinExistence type="inferred from homology"/>
<dbReference type="InterPro" id="IPR000172">
    <property type="entry name" value="GMC_OxRdtase_N"/>
</dbReference>
<dbReference type="GO" id="GO:0016614">
    <property type="term" value="F:oxidoreductase activity, acting on CH-OH group of donors"/>
    <property type="evidence" value="ECO:0007669"/>
    <property type="project" value="InterPro"/>
</dbReference>
<dbReference type="Gene3D" id="3.50.50.60">
    <property type="entry name" value="FAD/NAD(P)-binding domain"/>
    <property type="match status" value="2"/>
</dbReference>
<dbReference type="AlphaFoldDB" id="A0A316E8W1"/>
<feature type="domain" description="Glucose-methanol-choline oxidoreductase N-terminal" evidence="6">
    <location>
        <begin position="89"/>
        <end position="345"/>
    </location>
</feature>
<dbReference type="PANTHER" id="PTHR42784">
    <property type="entry name" value="PYRANOSE 2-OXIDASE"/>
    <property type="match status" value="1"/>
</dbReference>
<dbReference type="InterPro" id="IPR007867">
    <property type="entry name" value="GMC_OxRtase_C"/>
</dbReference>
<evidence type="ECO:0000313" key="9">
    <source>
        <dbReference type="Proteomes" id="UP000245489"/>
    </source>
</evidence>
<dbReference type="PANTHER" id="PTHR42784:SF1">
    <property type="entry name" value="PYRANOSE 2-OXIDASE"/>
    <property type="match status" value="1"/>
</dbReference>
<protein>
    <submittedName>
        <fullName evidence="8">Choline dehydrogenase-like flavoprotein</fullName>
    </submittedName>
</protein>
<evidence type="ECO:0000313" key="8">
    <source>
        <dbReference type="EMBL" id="PWK26922.1"/>
    </source>
</evidence>
<feature type="domain" description="Glucose-methanol-choline oxidoreductase C-terminal" evidence="7">
    <location>
        <begin position="436"/>
        <end position="556"/>
    </location>
</feature>
<reference evidence="8 9" key="1">
    <citation type="submission" date="2018-05" db="EMBL/GenBank/DDBJ databases">
        <title>Genomic Encyclopedia of Archaeal and Bacterial Type Strains, Phase II (KMG-II): from individual species to whole genera.</title>
        <authorList>
            <person name="Goeker M."/>
        </authorList>
    </citation>
    <scope>NUCLEOTIDE SEQUENCE [LARGE SCALE GENOMIC DNA]</scope>
    <source>
        <strain evidence="8 9">DSM 22214</strain>
    </source>
</reference>
<dbReference type="GO" id="GO:0050660">
    <property type="term" value="F:flavin adenine dinucleotide binding"/>
    <property type="evidence" value="ECO:0007669"/>
    <property type="project" value="InterPro"/>
</dbReference>
<organism evidence="8 9">
    <name type="scientific">Arcicella aurantiaca</name>
    <dbReference type="NCBI Taxonomy" id="591202"/>
    <lineage>
        <taxon>Bacteria</taxon>
        <taxon>Pseudomonadati</taxon>
        <taxon>Bacteroidota</taxon>
        <taxon>Cytophagia</taxon>
        <taxon>Cytophagales</taxon>
        <taxon>Flectobacillaceae</taxon>
        <taxon>Arcicella</taxon>
    </lineage>
</organism>
<evidence type="ECO:0000256" key="3">
    <source>
        <dbReference type="ARBA" id="ARBA00022630"/>
    </source>
</evidence>
<comment type="cofactor">
    <cofactor evidence="1">
        <name>FAD</name>
        <dbReference type="ChEBI" id="CHEBI:57692"/>
    </cofactor>
</comment>
<dbReference type="RefSeq" id="WP_109742866.1">
    <property type="nucleotide sequence ID" value="NZ_QGGO01000009.1"/>
</dbReference>
<dbReference type="EMBL" id="QGGO01000009">
    <property type="protein sequence ID" value="PWK26922.1"/>
    <property type="molecule type" value="Genomic_DNA"/>
</dbReference>
<accession>A0A316E8W1</accession>
<evidence type="ECO:0000256" key="5">
    <source>
        <dbReference type="ARBA" id="ARBA00023002"/>
    </source>
</evidence>
<dbReference type="OrthoDB" id="1154541at2"/>
<evidence type="ECO:0000259" key="7">
    <source>
        <dbReference type="Pfam" id="PF05199"/>
    </source>
</evidence>
<comment type="caution">
    <text evidence="8">The sequence shown here is derived from an EMBL/GenBank/DDBJ whole genome shotgun (WGS) entry which is preliminary data.</text>
</comment>
<evidence type="ECO:0000256" key="4">
    <source>
        <dbReference type="ARBA" id="ARBA00022827"/>
    </source>
</evidence>
<keyword evidence="9" id="KW-1185">Reference proteome</keyword>
<sequence length="575" mass="64259">MEITGTGQKANTYDAIVVGSGISGGWAAKELCEKGLKVIMLERGRDIKHVTDYTNATKNPWDFPHRGRVDNKSAEEHFIGIRTGYTVNEPWRDHFEKDTENPIIEKKPIDWIRGYHVGGRSLMWGRQSYRWNEADFEANGKEGIGTDWPIRYKDIAPWYDHVEKFAGISGSKDGLDVLPHGDHYLPAMNMNALEKDLKKRIEKEFPSRHFIMGRTAHLTGESKIAYDLGRSQCQFRNRCMMGCPYGGYFSTQSSTLPAAVKTGNLTLRPDAIVQEVIYDDKLGKAVGVRIVDQNTLQSIEYFAKVIFLNASAFGSTGIMLNSKSQRHPNGLGNESDQLGRNIMDHHLGVGARGDFDGLEDEYYYGRRANGIYIPRYRNWGDDKRDYTRGFGYQGGGSREDWGRGAGQEGIGADFKDSLSYPGKWNFNIMGFGEVIPNPNNRMYLDGTQKDKWGMPLLTFDAEYGDNEKKMRIDMKNDAAEMLEKAGLKNVSTFDDETKHLGIGIHEMGTARMGTDAKNSCLNKNNQVWGAENVFVTDGAAMASASCVNPSLTYMALTARAADFAVNALKKGDLKA</sequence>
<keyword evidence="3" id="KW-0285">Flavoprotein</keyword>
<keyword evidence="4" id="KW-0274">FAD</keyword>
<keyword evidence="5" id="KW-0560">Oxidoreductase</keyword>
<dbReference type="InterPro" id="IPR051473">
    <property type="entry name" value="P2Ox-like"/>
</dbReference>
<dbReference type="Pfam" id="PF05199">
    <property type="entry name" value="GMC_oxred_C"/>
    <property type="match status" value="1"/>
</dbReference>
<dbReference type="SUPFAM" id="SSF54373">
    <property type="entry name" value="FAD-linked reductases, C-terminal domain"/>
    <property type="match status" value="1"/>
</dbReference>
<dbReference type="SUPFAM" id="SSF51905">
    <property type="entry name" value="FAD/NAD(P)-binding domain"/>
    <property type="match status" value="1"/>
</dbReference>